<dbReference type="GO" id="GO:0009298">
    <property type="term" value="P:GDP-mannose biosynthetic process"/>
    <property type="evidence" value="ECO:0007669"/>
    <property type="project" value="UniProtKB-UniPathway"/>
</dbReference>
<evidence type="ECO:0000256" key="2">
    <source>
        <dbReference type="ARBA" id="ARBA00006115"/>
    </source>
</evidence>
<evidence type="ECO:0000256" key="3">
    <source>
        <dbReference type="ARBA" id="ARBA00012387"/>
    </source>
</evidence>
<dbReference type="EMBL" id="JN887663">
    <property type="protein sequence ID" value="AFE83265.1"/>
    <property type="molecule type" value="Genomic_DNA"/>
</dbReference>
<evidence type="ECO:0000313" key="16">
    <source>
        <dbReference type="EMBL" id="AFE83178.1"/>
    </source>
</evidence>
<dbReference type="EMBL" id="JN887673">
    <property type="protein sequence ID" value="AFE83375.1"/>
    <property type="molecule type" value="Genomic_DNA"/>
</dbReference>
<dbReference type="EMBL" id="JN887656">
    <property type="protein sequence ID" value="AFE83189.1"/>
    <property type="molecule type" value="Genomic_DNA"/>
</dbReference>
<evidence type="ECO:0000313" key="26">
    <source>
        <dbReference type="EMBL" id="AFE83287.1"/>
    </source>
</evidence>
<evidence type="ECO:0000256" key="1">
    <source>
        <dbReference type="ARBA" id="ARBA00004823"/>
    </source>
</evidence>
<evidence type="ECO:0000313" key="22">
    <source>
        <dbReference type="EMBL" id="AFE83243.1"/>
    </source>
</evidence>
<evidence type="ECO:0000256" key="4">
    <source>
        <dbReference type="ARBA" id="ARBA00022679"/>
    </source>
</evidence>
<evidence type="ECO:0000313" key="23">
    <source>
        <dbReference type="EMBL" id="AFE83254.1"/>
    </source>
</evidence>
<dbReference type="Pfam" id="PF22640">
    <property type="entry name" value="ManC_GMP_beta-helix"/>
    <property type="match status" value="1"/>
</dbReference>
<comment type="pathway">
    <text evidence="1">Nucleotide-sugar biosynthesis; GDP-alpha-D-mannose biosynthesis; GDP-alpha-D-mannose from alpha-D-mannose 1-phosphate (GTP route): step 1/1.</text>
</comment>
<evidence type="ECO:0000313" key="41">
    <source>
        <dbReference type="EMBL" id="AFE83452.1"/>
    </source>
</evidence>
<evidence type="ECO:0000313" key="38">
    <source>
        <dbReference type="EMBL" id="AFE83419.1"/>
    </source>
</evidence>
<comment type="similarity">
    <text evidence="2 9">Belongs to the mannose-6-phosphate isomerase type 2 family.</text>
</comment>
<dbReference type="EMBL" id="JN887661">
    <property type="protein sequence ID" value="AFE83243.1"/>
    <property type="molecule type" value="Genomic_DNA"/>
</dbReference>
<evidence type="ECO:0000256" key="9">
    <source>
        <dbReference type="RuleBase" id="RU004190"/>
    </source>
</evidence>
<dbReference type="EMBL" id="JN887682">
    <property type="protein sequence ID" value="AFE83474.1"/>
    <property type="molecule type" value="Genomic_DNA"/>
</dbReference>
<dbReference type="PANTHER" id="PTHR46390:SF1">
    <property type="entry name" value="MANNOSE-1-PHOSPHATE GUANYLYLTRANSFERASE"/>
    <property type="match status" value="1"/>
</dbReference>
<dbReference type="EMBL" id="JN887688">
    <property type="protein sequence ID" value="AFE83540.1"/>
    <property type="molecule type" value="Genomic_DNA"/>
</dbReference>
<dbReference type="UniPathway" id="UPA00126">
    <property type="reaction ID" value="UER00930"/>
</dbReference>
<dbReference type="InterPro" id="IPR014710">
    <property type="entry name" value="RmlC-like_jellyroll"/>
</dbReference>
<dbReference type="EC" id="2.7.7.13" evidence="3"/>
<evidence type="ECO:0000313" key="37">
    <source>
        <dbReference type="EMBL" id="AFE83408.1"/>
    </source>
</evidence>
<dbReference type="CDD" id="cd02213">
    <property type="entry name" value="cupin_PMI_typeII_C"/>
    <property type="match status" value="1"/>
</dbReference>
<evidence type="ECO:0000313" key="27">
    <source>
        <dbReference type="EMBL" id="AFE83298.1"/>
    </source>
</evidence>
<evidence type="ECO:0000313" key="34">
    <source>
        <dbReference type="EMBL" id="AFE83375.1"/>
    </source>
</evidence>
<evidence type="ECO:0000313" key="25">
    <source>
        <dbReference type="EMBL" id="AFE83276.1"/>
    </source>
</evidence>
<dbReference type="EMBL" id="JN887662">
    <property type="protein sequence ID" value="AFE83254.1"/>
    <property type="molecule type" value="Genomic_DNA"/>
</dbReference>
<comment type="catalytic activity">
    <reaction evidence="8">
        <text>alpha-D-mannose 1-phosphate + GTP + H(+) = GDP-alpha-D-mannose + diphosphate</text>
        <dbReference type="Rhea" id="RHEA:15229"/>
        <dbReference type="ChEBI" id="CHEBI:15378"/>
        <dbReference type="ChEBI" id="CHEBI:33019"/>
        <dbReference type="ChEBI" id="CHEBI:37565"/>
        <dbReference type="ChEBI" id="CHEBI:57527"/>
        <dbReference type="ChEBI" id="CHEBI:58409"/>
        <dbReference type="EC" id="2.7.7.13"/>
    </reaction>
</comment>
<evidence type="ECO:0000313" key="18">
    <source>
        <dbReference type="EMBL" id="AFE83199.1"/>
    </source>
</evidence>
<evidence type="ECO:0000313" key="39">
    <source>
        <dbReference type="EMBL" id="AFE83430.1"/>
    </source>
</evidence>
<evidence type="ECO:0000313" key="15">
    <source>
        <dbReference type="EMBL" id="AFE83167.1"/>
    </source>
</evidence>
<dbReference type="SUPFAM" id="SSF53448">
    <property type="entry name" value="Nucleotide-diphospho-sugar transferases"/>
    <property type="match status" value="1"/>
</dbReference>
<evidence type="ECO:0000259" key="12">
    <source>
        <dbReference type="Pfam" id="PF22640"/>
    </source>
</evidence>
<evidence type="ECO:0000313" key="32">
    <source>
        <dbReference type="EMBL" id="AFE83353.1"/>
    </source>
</evidence>
<dbReference type="AlphaFoldDB" id="J3S5W0"/>
<dbReference type="EMBL" id="JN887665">
    <property type="protein sequence ID" value="AFE83287.1"/>
    <property type="molecule type" value="Genomic_DNA"/>
</dbReference>
<dbReference type="GO" id="GO:0000271">
    <property type="term" value="P:polysaccharide biosynthetic process"/>
    <property type="evidence" value="ECO:0007669"/>
    <property type="project" value="InterPro"/>
</dbReference>
<dbReference type="EMBL" id="JN887670">
    <property type="protein sequence ID" value="AFE83342.1"/>
    <property type="molecule type" value="Genomic_DNA"/>
</dbReference>
<evidence type="ECO:0000313" key="28">
    <source>
        <dbReference type="EMBL" id="AFE83309.1"/>
    </source>
</evidence>
<name>J3S5W0_ECOLX</name>
<evidence type="ECO:0000313" key="29">
    <source>
        <dbReference type="EMBL" id="AFE83320.1"/>
    </source>
</evidence>
<dbReference type="InterPro" id="IPR049577">
    <property type="entry name" value="GMPP_N"/>
</dbReference>
<dbReference type="Gene3D" id="2.60.120.10">
    <property type="entry name" value="Jelly Rolls"/>
    <property type="match status" value="1"/>
</dbReference>
<dbReference type="EMBL" id="JN887669">
    <property type="protein sequence ID" value="AFE83331.1"/>
    <property type="molecule type" value="Genomic_DNA"/>
</dbReference>
<dbReference type="EMBL" id="JN887675">
    <property type="protein sequence ID" value="AFE83397.1"/>
    <property type="molecule type" value="Genomic_DNA"/>
</dbReference>
<dbReference type="EMBL" id="JN887657">
    <property type="protein sequence ID" value="AFE83199.1"/>
    <property type="molecule type" value="Genomic_DNA"/>
</dbReference>
<evidence type="ECO:0000256" key="7">
    <source>
        <dbReference type="ARBA" id="ARBA00023134"/>
    </source>
</evidence>
<dbReference type="EMBL" id="JN887685">
    <property type="protein sequence ID" value="AFE83507.1"/>
    <property type="molecule type" value="Genomic_DNA"/>
</dbReference>
<evidence type="ECO:0000313" key="49">
    <source>
        <dbReference type="EMBL" id="AFE83540.1"/>
    </source>
</evidence>
<dbReference type="PANTHER" id="PTHR46390">
    <property type="entry name" value="MANNOSE-1-PHOSPHATE GUANYLYLTRANSFERASE"/>
    <property type="match status" value="1"/>
</dbReference>
<dbReference type="GO" id="GO:0005525">
    <property type="term" value="F:GTP binding"/>
    <property type="evidence" value="ECO:0007669"/>
    <property type="project" value="UniProtKB-KW"/>
</dbReference>
<evidence type="ECO:0000313" key="17">
    <source>
        <dbReference type="EMBL" id="AFE83189.1"/>
    </source>
</evidence>
<evidence type="ECO:0000259" key="11">
    <source>
        <dbReference type="Pfam" id="PF01050"/>
    </source>
</evidence>
<dbReference type="CDD" id="cd02509">
    <property type="entry name" value="GDP-M1P_Guanylyltransferase"/>
    <property type="match status" value="1"/>
</dbReference>
<evidence type="ECO:0000313" key="50">
    <source>
        <dbReference type="EMBL" id="AFE83551.1"/>
    </source>
</evidence>
<dbReference type="EMBL" id="JN887679">
    <property type="protein sequence ID" value="AFE83441.1"/>
    <property type="molecule type" value="Genomic_DNA"/>
</dbReference>
<dbReference type="EMBL" id="JN887676">
    <property type="protein sequence ID" value="AFE83408.1"/>
    <property type="molecule type" value="Genomic_DNA"/>
</dbReference>
<dbReference type="EMBL" id="JN887687">
    <property type="protein sequence ID" value="AFE83529.1"/>
    <property type="molecule type" value="Genomic_DNA"/>
</dbReference>
<dbReference type="InterPro" id="IPR001538">
    <property type="entry name" value="Man6P_isomerase-2_C"/>
</dbReference>
<evidence type="ECO:0000313" key="31">
    <source>
        <dbReference type="EMBL" id="AFE83342.1"/>
    </source>
</evidence>
<dbReference type="FunFam" id="3.90.550.10:FF:000046">
    <property type="entry name" value="Mannose-1-phosphate guanylyltransferase (GDP)"/>
    <property type="match status" value="1"/>
</dbReference>
<dbReference type="EMBL" id="JN887655">
    <property type="protein sequence ID" value="AFE83178.1"/>
    <property type="molecule type" value="Genomic_DNA"/>
</dbReference>
<evidence type="ECO:0000259" key="10">
    <source>
        <dbReference type="Pfam" id="PF00483"/>
    </source>
</evidence>
<keyword evidence="6" id="KW-0547">Nucleotide-binding</keyword>
<dbReference type="EMBL" id="JN887645">
    <property type="protein sequence ID" value="AFE83068.1"/>
    <property type="molecule type" value="Genomic_DNA"/>
</dbReference>
<dbReference type="EMBL" id="JN887672">
    <property type="protein sequence ID" value="AFE83364.1"/>
    <property type="molecule type" value="Genomic_DNA"/>
</dbReference>
<evidence type="ECO:0000313" key="40">
    <source>
        <dbReference type="EMBL" id="AFE83441.1"/>
    </source>
</evidence>
<evidence type="ECO:0000313" key="43">
    <source>
        <dbReference type="EMBL" id="AFE83474.1"/>
    </source>
</evidence>
<evidence type="ECO:0000313" key="42">
    <source>
        <dbReference type="EMBL" id="AFE83463.1"/>
    </source>
</evidence>
<dbReference type="FunFam" id="2.60.120.10:FF:000032">
    <property type="entry name" value="Mannose-1-phosphate guanylyltransferase/mannose-6-phosphate isomerase"/>
    <property type="match status" value="1"/>
</dbReference>
<dbReference type="EMBL" id="JN887658">
    <property type="protein sequence ID" value="AFE83210.1"/>
    <property type="molecule type" value="Genomic_DNA"/>
</dbReference>
<evidence type="ECO:0000313" key="36">
    <source>
        <dbReference type="EMBL" id="AFE83397.1"/>
    </source>
</evidence>
<evidence type="ECO:0000256" key="6">
    <source>
        <dbReference type="ARBA" id="ARBA00022741"/>
    </source>
</evidence>
<dbReference type="EMBL" id="JN887684">
    <property type="protein sequence ID" value="AFE83496.1"/>
    <property type="molecule type" value="Genomic_DNA"/>
</dbReference>
<proteinExistence type="inferred from homology"/>
<evidence type="ECO:0000313" key="46">
    <source>
        <dbReference type="EMBL" id="AFE83507.1"/>
    </source>
</evidence>
<dbReference type="InterPro" id="IPR054566">
    <property type="entry name" value="ManC/GMP-like_b-helix"/>
</dbReference>
<keyword evidence="4" id="KW-0808">Transferase</keyword>
<dbReference type="InterPro" id="IPR029044">
    <property type="entry name" value="Nucleotide-diphossugar_trans"/>
</dbReference>
<feature type="domain" description="Nucleotidyl transferase" evidence="10">
    <location>
        <begin position="12"/>
        <end position="298"/>
    </location>
</feature>
<evidence type="ECO:0000313" key="44">
    <source>
        <dbReference type="EMBL" id="AFE83485.1"/>
    </source>
</evidence>
<dbReference type="Pfam" id="PF00483">
    <property type="entry name" value="NTP_transferase"/>
    <property type="match status" value="1"/>
</dbReference>
<evidence type="ECO:0000313" key="45">
    <source>
        <dbReference type="EMBL" id="AFE83496.1"/>
    </source>
</evidence>
<dbReference type="InterPro" id="IPR011051">
    <property type="entry name" value="RmlC_Cupin_sf"/>
</dbReference>
<dbReference type="EMBL" id="JN887689">
    <property type="protein sequence ID" value="AFE83551.1"/>
    <property type="molecule type" value="Genomic_DNA"/>
</dbReference>
<evidence type="ECO:0000313" key="47">
    <source>
        <dbReference type="EMBL" id="AFE83518.1"/>
    </source>
</evidence>
<dbReference type="EMBL" id="JN887686">
    <property type="protein sequence ID" value="AFE83518.1"/>
    <property type="molecule type" value="Genomic_DNA"/>
</dbReference>
<dbReference type="EMBL" id="JN887664">
    <property type="protein sequence ID" value="AFE83276.1"/>
    <property type="molecule type" value="Genomic_DNA"/>
</dbReference>
<evidence type="ECO:0000313" key="13">
    <source>
        <dbReference type="EMBL" id="AFE83057.1"/>
    </source>
</evidence>
<organism evidence="37">
    <name type="scientific">Escherichia coli</name>
    <dbReference type="NCBI Taxonomy" id="562"/>
    <lineage>
        <taxon>Bacteria</taxon>
        <taxon>Pseudomonadati</taxon>
        <taxon>Pseudomonadota</taxon>
        <taxon>Gammaproteobacteria</taxon>
        <taxon>Enterobacterales</taxon>
        <taxon>Enterobacteriaceae</taxon>
        <taxon>Escherichia</taxon>
    </lineage>
</organism>
<dbReference type="EMBL" id="JN887666">
    <property type="protein sequence ID" value="AFE83298.1"/>
    <property type="molecule type" value="Genomic_DNA"/>
</dbReference>
<dbReference type="GO" id="GO:0004475">
    <property type="term" value="F:mannose-1-phosphate guanylyltransferase (GTP) activity"/>
    <property type="evidence" value="ECO:0007669"/>
    <property type="project" value="UniProtKB-EC"/>
</dbReference>
<evidence type="ECO:0000313" key="33">
    <source>
        <dbReference type="EMBL" id="AFE83364.1"/>
    </source>
</evidence>
<dbReference type="InterPro" id="IPR006375">
    <property type="entry name" value="Man1P_GuaTrfase/Man6P_Isoase"/>
</dbReference>
<evidence type="ECO:0000313" key="20">
    <source>
        <dbReference type="EMBL" id="AFE83221.1"/>
    </source>
</evidence>
<dbReference type="NCBIfam" id="TIGR01479">
    <property type="entry name" value="GMP_PMI"/>
    <property type="match status" value="1"/>
</dbReference>
<reference evidence="37" key="1">
    <citation type="journal article" date="2012" name="Appl. Environ. Microbiol.">
        <title>Association of Nucleotide Polymorphisms within the O-Antigen Gene Cluster of Escherichia coli O26, O45, O103, O111, O121, and O145 with Serogroups and Genetic Subtypes.</title>
        <authorList>
            <person name="Norman K.N."/>
            <person name="Strockbine N.A."/>
            <person name="Bono J.L."/>
        </authorList>
    </citation>
    <scope>NUCLEOTIDE SEQUENCE</scope>
    <source>
        <strain evidence="13">04-11953</strain>
        <strain evidence="26">1074</strain>
        <strain evidence="34">12A</strain>
        <strain evidence="43">12B</strain>
        <strain evidence="44">12D</strain>
        <strain evidence="46">12E</strain>
        <strain evidence="39">15B</strain>
        <strain evidence="41">15C</strain>
        <strain evidence="42">15D</strain>
        <strain evidence="40">15E</strain>
        <strain evidence="25">18</strain>
        <strain evidence="21">3007-85</strain>
        <strain evidence="37">43887</strain>
        <strain evidence="47">6A</strain>
        <strain evidence="48">6B</strain>
        <strain evidence="35">6C</strain>
        <strain evidence="49">6D</strain>
        <strain evidence="50">6E</strain>
        <strain evidence="16">7-27_20A</strain>
        <strain evidence="23">7-45_80A</strain>
        <strain evidence="17">7-58_72A</strain>
        <strain evidence="45">82-0549</strain>
        <strain evidence="31">87-0518</strain>
        <strain evidence="29">8D</strain>
        <strain evidence="20">8E</strain>
        <strain evidence="33">96-0533</strain>
        <strain evidence="28">96-1487</strain>
        <strain evidence="27">9662</strain>
        <strain evidence="32">98-0136</strain>
        <strain evidence="38">B171</strain>
        <strain evidence="51">GY3-1</strain>
        <strain evidence="18">PLAV</strain>
        <strain evidence="36">Stoke_W</strain>
        <strain evidence="24">TW00970</strain>
        <strain evidence="22">TW01387</strain>
        <strain evidence="30">TW03810</strain>
        <strain evidence="19">TW04257</strain>
        <strain evidence="15">TW07502</strain>
        <strain evidence="14">TW07926</strain>
    </source>
</reference>
<dbReference type="InterPro" id="IPR051161">
    <property type="entry name" value="Mannose-6P_isomerase_type2"/>
</dbReference>
<dbReference type="EMBL" id="JN887677">
    <property type="protein sequence ID" value="AFE83419.1"/>
    <property type="molecule type" value="Genomic_DNA"/>
</dbReference>
<feature type="domain" description="MannoseP isomerase/GMP-like beta-helix" evidence="12">
    <location>
        <begin position="306"/>
        <end position="359"/>
    </location>
</feature>
<dbReference type="EMBL" id="JN887667">
    <property type="protein sequence ID" value="AFE83309.1"/>
    <property type="molecule type" value="Genomic_DNA"/>
</dbReference>
<dbReference type="EMBL" id="JN887659">
    <property type="protein sequence ID" value="AFE83221.1"/>
    <property type="molecule type" value="Genomic_DNA"/>
</dbReference>
<dbReference type="EMBL" id="JN887683">
    <property type="protein sequence ID" value="AFE83485.1"/>
    <property type="molecule type" value="Genomic_DNA"/>
</dbReference>
<evidence type="ECO:0000313" key="51">
    <source>
        <dbReference type="EMBL" id="AFE83562.1"/>
    </source>
</evidence>
<accession>J3S5W0</accession>
<evidence type="ECO:0000313" key="48">
    <source>
        <dbReference type="EMBL" id="AFE83529.1"/>
    </source>
</evidence>
<dbReference type="EMBL" id="JN887681">
    <property type="protein sequence ID" value="AFE83463.1"/>
    <property type="molecule type" value="Genomic_DNA"/>
</dbReference>
<dbReference type="Gene3D" id="3.90.550.10">
    <property type="entry name" value="Spore Coat Polysaccharide Biosynthesis Protein SpsA, Chain A"/>
    <property type="match status" value="1"/>
</dbReference>
<dbReference type="EMBL" id="JN887644">
    <property type="protein sequence ID" value="AFE83057.1"/>
    <property type="molecule type" value="Genomic_DNA"/>
</dbReference>
<evidence type="ECO:0000313" key="19">
    <source>
        <dbReference type="EMBL" id="AFE83210.1"/>
    </source>
</evidence>
<dbReference type="EMBL" id="JN887668">
    <property type="protein sequence ID" value="AFE83320.1"/>
    <property type="molecule type" value="Genomic_DNA"/>
</dbReference>
<dbReference type="EMBL" id="JN887671">
    <property type="protein sequence ID" value="AFE83353.1"/>
    <property type="molecule type" value="Genomic_DNA"/>
</dbReference>
<dbReference type="EMBL" id="JN887660">
    <property type="protein sequence ID" value="AFE83232.1"/>
    <property type="molecule type" value="Genomic_DNA"/>
</dbReference>
<evidence type="ECO:0000313" key="24">
    <source>
        <dbReference type="EMBL" id="AFE83265.1"/>
    </source>
</evidence>
<dbReference type="Pfam" id="PF01050">
    <property type="entry name" value="MannoseP_isomer"/>
    <property type="match status" value="1"/>
</dbReference>
<dbReference type="EMBL" id="JN887690">
    <property type="protein sequence ID" value="AFE83562.1"/>
    <property type="molecule type" value="Genomic_DNA"/>
</dbReference>
<evidence type="ECO:0000313" key="30">
    <source>
        <dbReference type="EMBL" id="AFE83331.1"/>
    </source>
</evidence>
<dbReference type="EMBL" id="JN887674">
    <property type="protein sequence ID" value="AFE83386.1"/>
    <property type="molecule type" value="Genomic_DNA"/>
</dbReference>
<dbReference type="SUPFAM" id="SSF51182">
    <property type="entry name" value="RmlC-like cupins"/>
    <property type="match status" value="1"/>
</dbReference>
<sequence length="488" mass="54985">MRENCMSQCLYPVIIAGGTGSRLWPLSRVLYPKQFLNLVGDSTMLQTTITRLDGIECENPIVICNEDHRFIVAEQLRQIGKLTKNIILEPKGRNTAPAIALAAFIAQKNNPNDDPLLLVLAADHSINNEKAFRESIIKAMPYATSGKLVTFGIIPDTANTGYGYIKRSSSADPNKEFPAYNVAEFVEKPDVKTAQEYISSGNYYWNSGMFLFRASKYLDELRKFRPDIYHSCECATATANIDMDFVRINEAEFINCPEESIDYAVMEKTKDAVVLPIDIGWNDVGSWSSLWDISQKDCHGNVCHGDVLNHDGENSFIYSESSLVATVGVSNLVIVQTKDAVLVADRDKVQNVKNIVDDLKKRKRAEYYMHRAVFRPWGKFDAIDQGDRYRVKKIIVKPGEGLDLRMHHHRAEHWIVVSGTAKVSLGSEVKLLVSNESIYIPQGAKYSLENPGVIPLHLIEVSSGDYLESDDIVRFTDRYNSKQFLKRD</sequence>
<protein>
    <recommendedName>
        <fullName evidence="3">mannose-1-phosphate guanylyltransferase</fullName>
        <ecNumber evidence="3">2.7.7.13</ecNumber>
    </recommendedName>
</protein>
<dbReference type="EMBL" id="JN887654">
    <property type="protein sequence ID" value="AFE83167.1"/>
    <property type="molecule type" value="Genomic_DNA"/>
</dbReference>
<keyword evidence="7" id="KW-0342">GTP-binding</keyword>
<dbReference type="InterPro" id="IPR005835">
    <property type="entry name" value="NTP_transferase_dom"/>
</dbReference>
<feature type="domain" description="Mannose-6-phosphate isomerase type II C-terminal" evidence="11">
    <location>
        <begin position="364"/>
        <end position="477"/>
    </location>
</feature>
<evidence type="ECO:0000313" key="14">
    <source>
        <dbReference type="EMBL" id="AFE83068.1"/>
    </source>
</evidence>
<evidence type="ECO:0000313" key="21">
    <source>
        <dbReference type="EMBL" id="AFE83232.1"/>
    </source>
</evidence>
<evidence type="ECO:0000256" key="8">
    <source>
        <dbReference type="ARBA" id="ARBA00047343"/>
    </source>
</evidence>
<dbReference type="EMBL" id="JN887680">
    <property type="protein sequence ID" value="AFE83452.1"/>
    <property type="molecule type" value="Genomic_DNA"/>
</dbReference>
<evidence type="ECO:0000313" key="35">
    <source>
        <dbReference type="EMBL" id="AFE83386.1"/>
    </source>
</evidence>
<evidence type="ECO:0000256" key="5">
    <source>
        <dbReference type="ARBA" id="ARBA00022695"/>
    </source>
</evidence>
<dbReference type="EMBL" id="JN887678">
    <property type="protein sequence ID" value="AFE83430.1"/>
    <property type="molecule type" value="Genomic_DNA"/>
</dbReference>
<keyword evidence="5" id="KW-0548">Nucleotidyltransferase</keyword>